<sequence>MESSSSTNSNISNNSNKNTGLKIALGILLALFIGTGFYTSKLYNEKKENEATLTKEKQLVMNDLNNMAKQYDIAIGENKVANEDLVDARNRIQGLMDSLKISQNSVNSLWSYKKKFLSLQEEMNVLLTENDKLKIQNSMLATSLDSTNVKLAERTMFTDSLLVQNTELASVVENAAVLQTVGLKAFGVIERNSGKLIPTERARRSDKIRICYTVAKNTLVGPGDKELYVQVMDPNDNVLGANEQIQFGQTVLNYSIVSKFNYENRNLNICEFVSPRGEFAEGRYTVNIYNKKELVSTTEFTLE</sequence>
<gene>
    <name evidence="2" type="ORF">LX77_00100</name>
</gene>
<accession>A0A1A7QZ71</accession>
<dbReference type="EMBL" id="QLLQ01000001">
    <property type="protein sequence ID" value="RAJ27528.1"/>
    <property type="molecule type" value="Genomic_DNA"/>
</dbReference>
<dbReference type="Proteomes" id="UP000248987">
    <property type="component" value="Unassembled WGS sequence"/>
</dbReference>
<dbReference type="STRING" id="49280.A9996_12790"/>
<protein>
    <recommendedName>
        <fullName evidence="4">Chromosome partitioning protein ParA</fullName>
    </recommendedName>
</protein>
<feature type="transmembrane region" description="Helical" evidence="1">
    <location>
        <begin position="20"/>
        <end position="39"/>
    </location>
</feature>
<keyword evidence="3" id="KW-1185">Reference proteome</keyword>
<evidence type="ECO:0008006" key="4">
    <source>
        <dbReference type="Google" id="ProtNLM"/>
    </source>
</evidence>
<keyword evidence="1" id="KW-0812">Transmembrane</keyword>
<dbReference type="AlphaFoldDB" id="A0A1A7QZ71"/>
<keyword evidence="1" id="KW-0472">Membrane</keyword>
<reference evidence="2 3" key="1">
    <citation type="submission" date="2018-06" db="EMBL/GenBank/DDBJ databases">
        <title>Genomic Encyclopedia of Archaeal and Bacterial Type Strains, Phase II (KMG-II): from individual species to whole genera.</title>
        <authorList>
            <person name="Goeker M."/>
        </authorList>
    </citation>
    <scope>NUCLEOTIDE SEQUENCE [LARGE SCALE GENOMIC DNA]</scope>
    <source>
        <strain evidence="2 3">DSM 12408</strain>
    </source>
</reference>
<keyword evidence="1" id="KW-1133">Transmembrane helix</keyword>
<dbReference type="RefSeq" id="WP_066435598.1">
    <property type="nucleotide sequence ID" value="NZ_LZRN01000028.1"/>
</dbReference>
<name>A0A1A7QZ71_9FLAO</name>
<proteinExistence type="predicted"/>
<evidence type="ECO:0000313" key="3">
    <source>
        <dbReference type="Proteomes" id="UP000248987"/>
    </source>
</evidence>
<comment type="caution">
    <text evidence="2">The sequence shown here is derived from an EMBL/GenBank/DDBJ whole genome shotgun (WGS) entry which is preliminary data.</text>
</comment>
<evidence type="ECO:0000256" key="1">
    <source>
        <dbReference type="SAM" id="Phobius"/>
    </source>
</evidence>
<evidence type="ECO:0000313" key="2">
    <source>
        <dbReference type="EMBL" id="RAJ27528.1"/>
    </source>
</evidence>
<organism evidence="2 3">
    <name type="scientific">Gelidibacter algens</name>
    <dbReference type="NCBI Taxonomy" id="49280"/>
    <lineage>
        <taxon>Bacteria</taxon>
        <taxon>Pseudomonadati</taxon>
        <taxon>Bacteroidota</taxon>
        <taxon>Flavobacteriia</taxon>
        <taxon>Flavobacteriales</taxon>
        <taxon>Flavobacteriaceae</taxon>
        <taxon>Gelidibacter</taxon>
    </lineage>
</organism>